<dbReference type="GO" id="GO:0006915">
    <property type="term" value="P:apoptotic process"/>
    <property type="evidence" value="ECO:0007669"/>
    <property type="project" value="UniProtKB-KW"/>
</dbReference>
<dbReference type="InterPro" id="IPR050784">
    <property type="entry name" value="IAP"/>
</dbReference>
<feature type="compositionally biased region" description="Polar residues" evidence="7">
    <location>
        <begin position="522"/>
        <end position="557"/>
    </location>
</feature>
<evidence type="ECO:0000256" key="3">
    <source>
        <dbReference type="ARBA" id="ARBA00022723"/>
    </source>
</evidence>
<feature type="compositionally biased region" description="Basic and acidic residues" evidence="7">
    <location>
        <begin position="172"/>
        <end position="188"/>
    </location>
</feature>
<dbReference type="KEGG" id="lak:106179154"/>
<dbReference type="AlphaFoldDB" id="A0A1S3K7A5"/>
<dbReference type="CDD" id="cd14321">
    <property type="entry name" value="UBA_IAPs"/>
    <property type="match status" value="1"/>
</dbReference>
<dbReference type="PANTHER" id="PTHR10044">
    <property type="entry name" value="INHIBITOR OF APOPTOSIS"/>
    <property type="match status" value="1"/>
</dbReference>
<dbReference type="GO" id="GO:0008270">
    <property type="term" value="F:zinc ion binding"/>
    <property type="evidence" value="ECO:0007669"/>
    <property type="project" value="UniProtKB-KW"/>
</dbReference>
<keyword evidence="2" id="KW-0053">Apoptosis</keyword>
<dbReference type="RefSeq" id="XP_013418141.1">
    <property type="nucleotide sequence ID" value="XM_013562687.2"/>
</dbReference>
<dbReference type="GO" id="GO:0031398">
    <property type="term" value="P:positive regulation of protein ubiquitination"/>
    <property type="evidence" value="ECO:0007669"/>
    <property type="project" value="TreeGrafter"/>
</dbReference>
<gene>
    <name evidence="10" type="primary">LOC106179154</name>
</gene>
<feature type="region of interest" description="Disordered" evidence="7">
    <location>
        <begin position="143"/>
        <end position="235"/>
    </location>
</feature>
<dbReference type="GO" id="GO:0005634">
    <property type="term" value="C:nucleus"/>
    <property type="evidence" value="ECO:0007669"/>
    <property type="project" value="TreeGrafter"/>
</dbReference>
<keyword evidence="9" id="KW-1185">Reference proteome</keyword>
<evidence type="ECO:0000256" key="2">
    <source>
        <dbReference type="ARBA" id="ARBA00022703"/>
    </source>
</evidence>
<sequence length="631" mass="71331">MALSKIRSPLGLKDYEDDVQRNGHRPLSPTQRYKYEHQRLLTFANWPDWTPASAARLAKNGFFYTGRDDEVECFACKRNVRGWKLGENPENKHHQVSPNCRYINGANKENIPIYVDVSSPEENAGLQRTIYAPLGLRPLGTRVPQGSQHAEGSLRVPNGNSMTGEVTYGTESEIRNRADERAESRNEATRNTPRSAVNPNAQVGVDTTDNLAVRSPPTETRKNNPQSPYTPFPRLSSIHESEDFMLIMRENELTRMQTYANFPDSCPVRPSELAKAGFFYLGTSDIVKCAYCGGMIRSWDRGDDAFGEHMKHFPSCPFVQQRQSREQSSTQQNNLLFDDNPIVTERPKHPQYAIEQNRILTFENWPISKRQTPRELSIAGFYYAGFGDNVKCFFCGGGLRNWEPQDDIWTEHARWFPNCGYVKQCKGVSFIREILQRNSANGQYSGQAGWSPHTHQIEAREIKARLDAPSVQKVIAMGYSRDLVRKAIENRLTTVGDDFPNLQSLIEALLKIKEEQELGDSNGDTSLTNDPQNVTVARGQSDQSPPNDTAPSANINNPPEPIDPADLSDKLREENKLLKEQRKCKICKVREAEVVFLPCAHLVCCNPCSPSLRKCPVCQSKIRDTVKTYLC</sequence>
<accession>A0A1S3K7A5</accession>
<keyword evidence="5" id="KW-0862">Zinc</keyword>
<evidence type="ECO:0000259" key="8">
    <source>
        <dbReference type="PROSITE" id="PS50089"/>
    </source>
</evidence>
<dbReference type="Gene3D" id="3.30.40.10">
    <property type="entry name" value="Zinc/RING finger domain, C3HC4 (zinc finger)"/>
    <property type="match status" value="1"/>
</dbReference>
<dbReference type="SMART" id="SM00238">
    <property type="entry name" value="BIR"/>
    <property type="match status" value="3"/>
</dbReference>
<dbReference type="PROSITE" id="PS01282">
    <property type="entry name" value="BIR_REPEAT_1"/>
    <property type="match status" value="3"/>
</dbReference>
<evidence type="ECO:0000313" key="10">
    <source>
        <dbReference type="RefSeq" id="XP_013418141.1"/>
    </source>
</evidence>
<dbReference type="InParanoid" id="A0A1S3K7A5"/>
<dbReference type="InterPro" id="IPR001841">
    <property type="entry name" value="Znf_RING"/>
</dbReference>
<dbReference type="STRING" id="7574.A0A1S3K7A5"/>
<evidence type="ECO:0000256" key="5">
    <source>
        <dbReference type="ARBA" id="ARBA00022833"/>
    </source>
</evidence>
<dbReference type="CDD" id="cd00022">
    <property type="entry name" value="BIR"/>
    <property type="match status" value="3"/>
</dbReference>
<feature type="compositionally biased region" description="Polar residues" evidence="7">
    <location>
        <begin position="189"/>
        <end position="210"/>
    </location>
</feature>
<dbReference type="PROSITE" id="PS50089">
    <property type="entry name" value="ZF_RING_2"/>
    <property type="match status" value="1"/>
</dbReference>
<dbReference type="Proteomes" id="UP000085678">
    <property type="component" value="Unplaced"/>
</dbReference>
<dbReference type="InterPro" id="IPR001370">
    <property type="entry name" value="BIR_rpt"/>
</dbReference>
<evidence type="ECO:0000256" key="6">
    <source>
        <dbReference type="PROSITE-ProRule" id="PRU00175"/>
    </source>
</evidence>
<dbReference type="GO" id="GO:0043066">
    <property type="term" value="P:negative regulation of apoptotic process"/>
    <property type="evidence" value="ECO:0007669"/>
    <property type="project" value="TreeGrafter"/>
</dbReference>
<dbReference type="Gene3D" id="1.10.1170.10">
    <property type="entry name" value="Inhibitor Of Apoptosis Protein (2mihbC-IAP-1), Chain A"/>
    <property type="match status" value="3"/>
</dbReference>
<dbReference type="Pfam" id="PF00653">
    <property type="entry name" value="BIR"/>
    <property type="match status" value="3"/>
</dbReference>
<dbReference type="Pfam" id="PF13920">
    <property type="entry name" value="zf-C3HC4_3"/>
    <property type="match status" value="1"/>
</dbReference>
<dbReference type="InterPro" id="IPR013083">
    <property type="entry name" value="Znf_RING/FYVE/PHD"/>
</dbReference>
<dbReference type="PANTHER" id="PTHR10044:SF139">
    <property type="entry name" value="DEATH-ASSOCIATED INHIBITOR OF APOPTOSIS 2"/>
    <property type="match status" value="1"/>
</dbReference>
<dbReference type="GO" id="GO:0043027">
    <property type="term" value="F:cysteine-type endopeptidase inhibitor activity involved in apoptotic process"/>
    <property type="evidence" value="ECO:0007669"/>
    <property type="project" value="TreeGrafter"/>
</dbReference>
<evidence type="ECO:0000256" key="1">
    <source>
        <dbReference type="ARBA" id="ARBA00006672"/>
    </source>
</evidence>
<evidence type="ECO:0000256" key="7">
    <source>
        <dbReference type="SAM" id="MobiDB-lite"/>
    </source>
</evidence>
<reference evidence="10" key="1">
    <citation type="submission" date="2025-08" db="UniProtKB">
        <authorList>
            <consortium name="RefSeq"/>
        </authorList>
    </citation>
    <scope>IDENTIFICATION</scope>
    <source>
        <tissue evidence="10">Gonads</tissue>
    </source>
</reference>
<evidence type="ECO:0000313" key="9">
    <source>
        <dbReference type="Proteomes" id="UP000085678"/>
    </source>
</evidence>
<dbReference type="GeneID" id="106179154"/>
<dbReference type="GO" id="GO:0005737">
    <property type="term" value="C:cytoplasm"/>
    <property type="evidence" value="ECO:0007669"/>
    <property type="project" value="TreeGrafter"/>
</dbReference>
<comment type="similarity">
    <text evidence="1">Belongs to the IAP family.</text>
</comment>
<dbReference type="FunFam" id="1.10.1170.10:FF:000002">
    <property type="entry name" value="Baculoviral IAP repeat containing 7"/>
    <property type="match status" value="1"/>
</dbReference>
<name>A0A1S3K7A5_LINAN</name>
<keyword evidence="3" id="KW-0479">Metal-binding</keyword>
<evidence type="ECO:0000256" key="4">
    <source>
        <dbReference type="ARBA" id="ARBA00022771"/>
    </source>
</evidence>
<dbReference type="CDD" id="cd16713">
    <property type="entry name" value="RING-HC_BIRC2_3_7"/>
    <property type="match status" value="1"/>
</dbReference>
<dbReference type="FunFam" id="1.10.1170.10:FF:000003">
    <property type="entry name" value="E3 ubiquitin-protein ligase XIAP"/>
    <property type="match status" value="1"/>
</dbReference>
<dbReference type="OrthoDB" id="4034597at2759"/>
<keyword evidence="4 6" id="KW-0863">Zinc-finger</keyword>
<organism evidence="9 10">
    <name type="scientific">Lingula anatina</name>
    <name type="common">Brachiopod</name>
    <name type="synonym">Lingula unguis</name>
    <dbReference type="NCBI Taxonomy" id="7574"/>
    <lineage>
        <taxon>Eukaryota</taxon>
        <taxon>Metazoa</taxon>
        <taxon>Spiralia</taxon>
        <taxon>Lophotrochozoa</taxon>
        <taxon>Brachiopoda</taxon>
        <taxon>Linguliformea</taxon>
        <taxon>Lingulata</taxon>
        <taxon>Lingulida</taxon>
        <taxon>Linguloidea</taxon>
        <taxon>Lingulidae</taxon>
        <taxon>Lingula</taxon>
    </lineage>
</organism>
<dbReference type="GO" id="GO:0061630">
    <property type="term" value="F:ubiquitin protein ligase activity"/>
    <property type="evidence" value="ECO:0007669"/>
    <property type="project" value="TreeGrafter"/>
</dbReference>
<dbReference type="SUPFAM" id="SSF57924">
    <property type="entry name" value="Inhibitor of apoptosis (IAP) repeat"/>
    <property type="match status" value="3"/>
</dbReference>
<dbReference type="PROSITE" id="PS50143">
    <property type="entry name" value="BIR_REPEAT_2"/>
    <property type="match status" value="3"/>
</dbReference>
<proteinExistence type="inferred from homology"/>
<protein>
    <submittedName>
        <fullName evidence="10">Baculoviral IAP repeat-containing protein 2-like</fullName>
    </submittedName>
</protein>
<feature type="domain" description="RING-type" evidence="8">
    <location>
        <begin position="584"/>
        <end position="619"/>
    </location>
</feature>
<dbReference type="Gene3D" id="1.10.8.10">
    <property type="entry name" value="DNA helicase RuvA subunit, C-terminal domain"/>
    <property type="match status" value="1"/>
</dbReference>
<feature type="region of interest" description="Disordered" evidence="7">
    <location>
        <begin position="519"/>
        <end position="567"/>
    </location>
</feature>
<dbReference type="GO" id="GO:0051726">
    <property type="term" value="P:regulation of cell cycle"/>
    <property type="evidence" value="ECO:0007669"/>
    <property type="project" value="TreeGrafter"/>
</dbReference>